<dbReference type="RefSeq" id="WP_240591746.1">
    <property type="nucleotide sequence ID" value="NZ_JAKUDL010000005.1"/>
</dbReference>
<gene>
    <name evidence="1" type="ORF">MJ923_14740</name>
</gene>
<comment type="caution">
    <text evidence="1">The sequence shown here is derived from an EMBL/GenBank/DDBJ whole genome shotgun (WGS) entry which is preliminary data.</text>
</comment>
<name>A0AAJ1F1I8_9GAMM</name>
<organism evidence="1 2">
    <name type="scientific">Shewanella zhuhaiensis</name>
    <dbReference type="NCBI Taxonomy" id="2919576"/>
    <lineage>
        <taxon>Bacteria</taxon>
        <taxon>Pseudomonadati</taxon>
        <taxon>Pseudomonadota</taxon>
        <taxon>Gammaproteobacteria</taxon>
        <taxon>Alteromonadales</taxon>
        <taxon>Shewanellaceae</taxon>
        <taxon>Shewanella</taxon>
    </lineage>
</organism>
<protein>
    <submittedName>
        <fullName evidence="1">Uncharacterized protein</fullName>
    </submittedName>
</protein>
<dbReference type="EMBL" id="JAKUDL010000005">
    <property type="protein sequence ID" value="MCH4295563.1"/>
    <property type="molecule type" value="Genomic_DNA"/>
</dbReference>
<sequence length="609" mass="66078">MPVTILFDESWPNASSPLDFSPVVTGVSPQFDEPWLNARSPVSPQFGGGTTPEPVDDSIGIQVGIAWADFTAAEQQLLLASESVSFDTRAALAWQAQAINTESAIEWDSPLAEENRCSLSQDNPASVRQSVGVDWDSPETVESQSASEWQTMPPVRDTPALAWSDRPSDGLRHGTAWLKAHPVGARPKLAWFSPPAGVCSRIRWGIPERKRVCSNQYRKPKSPITILFDEPYGSSVGVTDLRFDTEPMVCEWVGGGGLIDGPPILPPLNLKIPIEPQIRRSYLMTPQITCIRMTDQLPIVLRSVSIQHSRSQWACTCNMVFSSKGDADRAAGQSVRLTVNGYDFYLVVGTSASSERFGQATFTASGRGLLAELATPYKKAVNYTNQVARSFLGLASDIVANTGWNIASAITDYNVPATAWSYAQKTPAEALNMMASSIGAMLDVDGETRTITFIPRWPVSPWATDTATPDVVLHDSVILEMSEREDLRSDANAVFVRGEQLGVAARVKRFGTAGDAFSGDIVEKLITDNQAARMRGTHELAEAGSKLQTQIRTKLMADLPPIRPGMLVGVRRGASLFKAVCDSWQLNAAVNGEGKVVVNQSLTLLRNAA</sequence>
<evidence type="ECO:0000313" key="1">
    <source>
        <dbReference type="EMBL" id="MCH4295563.1"/>
    </source>
</evidence>
<proteinExistence type="predicted"/>
<evidence type="ECO:0000313" key="2">
    <source>
        <dbReference type="Proteomes" id="UP001297581"/>
    </source>
</evidence>
<keyword evidence="2" id="KW-1185">Reference proteome</keyword>
<accession>A0AAJ1F1I8</accession>
<reference evidence="1 2" key="1">
    <citation type="submission" date="2022-02" db="EMBL/GenBank/DDBJ databases">
        <title>The genome sequence of Shewanella sp. 3B26.</title>
        <authorList>
            <person name="Du J."/>
        </authorList>
    </citation>
    <scope>NUCLEOTIDE SEQUENCE [LARGE SCALE GENOMIC DNA]</scope>
    <source>
        <strain evidence="1 2">3B26</strain>
    </source>
</reference>
<dbReference type="Proteomes" id="UP001297581">
    <property type="component" value="Unassembled WGS sequence"/>
</dbReference>
<dbReference type="AlphaFoldDB" id="A0AAJ1F1I8"/>